<sequence>MYRMTSYTTTTTKSHSTKYKYATVQVHVVYRPRDITNTKANTKVNKQELPLLPSSRPRKSSDSKHGSKSERKQQQQQQQQQQQKQSRDYEIIPSEPKPRYSSGPIMSYSRFFCSYAPSPPPKPSHSSQSGPPRRKRSVRSSKPCEVEPEKKKKKKKRCSSSSSTHQLRDTAPGVRFSPVVTVRTYR</sequence>
<evidence type="ECO:0000313" key="3">
    <source>
        <dbReference type="Proteomes" id="UP000016931"/>
    </source>
</evidence>
<feature type="compositionally biased region" description="Low complexity" evidence="1">
    <location>
        <begin position="74"/>
        <end position="84"/>
    </location>
</feature>
<accession>N1QIC2</accession>
<gene>
    <name evidence="2" type="ORF">SEPMUDRAFT_165494</name>
</gene>
<dbReference type="EMBL" id="KB456267">
    <property type="protein sequence ID" value="EMF10928.1"/>
    <property type="molecule type" value="Genomic_DNA"/>
</dbReference>
<dbReference type="HOGENOM" id="CLU_1455252_0_0_1"/>
<feature type="region of interest" description="Disordered" evidence="1">
    <location>
        <begin position="37"/>
        <end position="105"/>
    </location>
</feature>
<organism evidence="2 3">
    <name type="scientific">Sphaerulina musiva (strain SO2202)</name>
    <name type="common">Poplar stem canker fungus</name>
    <name type="synonym">Septoria musiva</name>
    <dbReference type="NCBI Taxonomy" id="692275"/>
    <lineage>
        <taxon>Eukaryota</taxon>
        <taxon>Fungi</taxon>
        <taxon>Dikarya</taxon>
        <taxon>Ascomycota</taxon>
        <taxon>Pezizomycotina</taxon>
        <taxon>Dothideomycetes</taxon>
        <taxon>Dothideomycetidae</taxon>
        <taxon>Mycosphaerellales</taxon>
        <taxon>Mycosphaerellaceae</taxon>
        <taxon>Sphaerulina</taxon>
    </lineage>
</organism>
<dbReference type="AlphaFoldDB" id="N1QIC2"/>
<proteinExistence type="predicted"/>
<dbReference type="RefSeq" id="XP_016759049.1">
    <property type="nucleotide sequence ID" value="XM_016908176.1"/>
</dbReference>
<dbReference type="Proteomes" id="UP000016931">
    <property type="component" value="Unassembled WGS sequence"/>
</dbReference>
<keyword evidence="3" id="KW-1185">Reference proteome</keyword>
<protein>
    <submittedName>
        <fullName evidence="2">Uncharacterized protein</fullName>
    </submittedName>
</protein>
<evidence type="ECO:0000313" key="2">
    <source>
        <dbReference type="EMBL" id="EMF10928.1"/>
    </source>
</evidence>
<dbReference type="GeneID" id="27905313"/>
<feature type="region of interest" description="Disordered" evidence="1">
    <location>
        <begin position="117"/>
        <end position="186"/>
    </location>
</feature>
<evidence type="ECO:0000256" key="1">
    <source>
        <dbReference type="SAM" id="MobiDB-lite"/>
    </source>
</evidence>
<feature type="compositionally biased region" description="Basic and acidic residues" evidence="1">
    <location>
        <begin position="59"/>
        <end position="73"/>
    </location>
</feature>
<name>N1QIC2_SPHMS</name>
<reference evidence="2 3" key="1">
    <citation type="journal article" date="2012" name="PLoS Pathog.">
        <title>Diverse lifestyles and strategies of plant pathogenesis encoded in the genomes of eighteen Dothideomycetes fungi.</title>
        <authorList>
            <person name="Ohm R.A."/>
            <person name="Feau N."/>
            <person name="Henrissat B."/>
            <person name="Schoch C.L."/>
            <person name="Horwitz B.A."/>
            <person name="Barry K.W."/>
            <person name="Condon B.J."/>
            <person name="Copeland A.C."/>
            <person name="Dhillon B."/>
            <person name="Glaser F."/>
            <person name="Hesse C.N."/>
            <person name="Kosti I."/>
            <person name="LaButti K."/>
            <person name="Lindquist E.A."/>
            <person name="Lucas S."/>
            <person name="Salamov A.A."/>
            <person name="Bradshaw R.E."/>
            <person name="Ciuffetti L."/>
            <person name="Hamelin R.C."/>
            <person name="Kema G.H.J."/>
            <person name="Lawrence C."/>
            <person name="Scott J.A."/>
            <person name="Spatafora J.W."/>
            <person name="Turgeon B.G."/>
            <person name="de Wit P.J.G.M."/>
            <person name="Zhong S."/>
            <person name="Goodwin S.B."/>
            <person name="Grigoriev I.V."/>
        </authorList>
    </citation>
    <scope>NUCLEOTIDE SEQUENCE [LARGE SCALE GENOMIC DNA]</scope>
    <source>
        <strain evidence="2 3">SO2202</strain>
    </source>
</reference>